<evidence type="ECO:0000259" key="1">
    <source>
        <dbReference type="Pfam" id="PF25428"/>
    </source>
</evidence>
<organism evidence="2 3">
    <name type="scientific">Senna tora</name>
    <dbReference type="NCBI Taxonomy" id="362788"/>
    <lineage>
        <taxon>Eukaryota</taxon>
        <taxon>Viridiplantae</taxon>
        <taxon>Streptophyta</taxon>
        <taxon>Embryophyta</taxon>
        <taxon>Tracheophyta</taxon>
        <taxon>Spermatophyta</taxon>
        <taxon>Magnoliopsida</taxon>
        <taxon>eudicotyledons</taxon>
        <taxon>Gunneridae</taxon>
        <taxon>Pentapetalae</taxon>
        <taxon>rosids</taxon>
        <taxon>fabids</taxon>
        <taxon>Fabales</taxon>
        <taxon>Fabaceae</taxon>
        <taxon>Caesalpinioideae</taxon>
        <taxon>Cassia clade</taxon>
        <taxon>Senna</taxon>
    </lineage>
</organism>
<proteinExistence type="predicted"/>
<dbReference type="InterPro" id="IPR057216">
    <property type="entry name" value="DUF7894"/>
</dbReference>
<feature type="domain" description="DUF7894" evidence="1">
    <location>
        <begin position="1"/>
        <end position="241"/>
    </location>
</feature>
<evidence type="ECO:0000313" key="2">
    <source>
        <dbReference type="EMBL" id="KAF7827016.1"/>
    </source>
</evidence>
<dbReference type="Pfam" id="PF25428">
    <property type="entry name" value="DUF7894"/>
    <property type="match status" value="1"/>
</dbReference>
<evidence type="ECO:0000313" key="3">
    <source>
        <dbReference type="Proteomes" id="UP000634136"/>
    </source>
</evidence>
<accession>A0A834WPM6</accession>
<dbReference type="AlphaFoldDB" id="A0A834WPM6"/>
<dbReference type="OrthoDB" id="1927925at2759"/>
<dbReference type="Proteomes" id="UP000634136">
    <property type="component" value="Unassembled WGS sequence"/>
</dbReference>
<protein>
    <submittedName>
        <fullName evidence="2">MLP3.9 protein</fullName>
    </submittedName>
</protein>
<keyword evidence="3" id="KW-1185">Reference proteome</keyword>
<reference evidence="2" key="1">
    <citation type="submission" date="2020-09" db="EMBL/GenBank/DDBJ databases">
        <title>Genome-Enabled Discovery of Anthraquinone Biosynthesis in Senna tora.</title>
        <authorList>
            <person name="Kang S.-H."/>
            <person name="Pandey R.P."/>
            <person name="Lee C.-M."/>
            <person name="Sim J.-S."/>
            <person name="Jeong J.-T."/>
            <person name="Choi B.-S."/>
            <person name="Jung M."/>
            <person name="Ginzburg D."/>
            <person name="Zhao K."/>
            <person name="Won S.Y."/>
            <person name="Oh T.-J."/>
            <person name="Yu Y."/>
            <person name="Kim N.-H."/>
            <person name="Lee O.R."/>
            <person name="Lee T.-H."/>
            <person name="Bashyal P."/>
            <person name="Kim T.-S."/>
            <person name="Lee W.-H."/>
            <person name="Kawkins C."/>
            <person name="Kim C.-K."/>
            <person name="Kim J.S."/>
            <person name="Ahn B.O."/>
            <person name="Rhee S.Y."/>
            <person name="Sohng J.K."/>
        </authorList>
    </citation>
    <scope>NUCLEOTIDE SEQUENCE</scope>
    <source>
        <tissue evidence="2">Leaf</tissue>
    </source>
</reference>
<comment type="caution">
    <text evidence="2">The sequence shown here is derived from an EMBL/GenBank/DDBJ whole genome shotgun (WGS) entry which is preliminary data.</text>
</comment>
<dbReference type="PANTHER" id="PTHR37221:SF1">
    <property type="entry name" value="OS02G0582400 PROTEIN"/>
    <property type="match status" value="1"/>
</dbReference>
<gene>
    <name evidence="2" type="ORF">G2W53_018180</name>
</gene>
<sequence length="241" mass="26721">MKVAPTVVFLFRDSEGFASAISDALRPNPSSSLRRLEDSFELSLDGYGIKDHNASGSIFHFVDAEGIYKVSLVVMQHYEPPVLACAVNEVLGKIAGDNSSLISTLYVPIILGSSQLIRESKSLKSEERKALVYGLQVGQETQIAEALRSRTEKPPPSLRIQHETSACILHLVRVLRLPTFFLIGQTGQHSHNKSTEEFEIFHTLGEILASATGLHYSKDNVTWNPTKISRDSKEPWRALYG</sequence>
<name>A0A834WPM6_9FABA</name>
<dbReference type="EMBL" id="JAAIUW010000006">
    <property type="protein sequence ID" value="KAF7827016.1"/>
    <property type="molecule type" value="Genomic_DNA"/>
</dbReference>
<dbReference type="PANTHER" id="PTHR37221">
    <property type="entry name" value="OS02G0582400 PROTEIN"/>
    <property type="match status" value="1"/>
</dbReference>